<gene>
    <name evidence="6" type="ORF">HZU44_11985</name>
</gene>
<dbReference type="FunFam" id="3.40.50.12780:FF:000012">
    <property type="entry name" value="Non-ribosomal peptide synthetase"/>
    <property type="match status" value="2"/>
</dbReference>
<dbReference type="InterPro" id="IPR009081">
    <property type="entry name" value="PP-bd_ACP"/>
</dbReference>
<dbReference type="SMART" id="SM00823">
    <property type="entry name" value="PKS_PP"/>
    <property type="match status" value="2"/>
</dbReference>
<evidence type="ECO:0000256" key="4">
    <source>
        <dbReference type="SAM" id="MobiDB-lite"/>
    </source>
</evidence>
<name>A0A7D6CG51_9ACTN</name>
<dbReference type="PROSITE" id="PS50075">
    <property type="entry name" value="CARRIER"/>
    <property type="match status" value="2"/>
</dbReference>
<evidence type="ECO:0000313" key="6">
    <source>
        <dbReference type="EMBL" id="QLK00653.1"/>
    </source>
</evidence>
<comment type="cofactor">
    <cofactor evidence="1">
        <name>pantetheine 4'-phosphate</name>
        <dbReference type="ChEBI" id="CHEBI:47942"/>
    </cofactor>
</comment>
<dbReference type="SUPFAM" id="SSF47336">
    <property type="entry name" value="ACP-like"/>
    <property type="match status" value="2"/>
</dbReference>
<dbReference type="FunFam" id="1.10.1200.10:FF:000016">
    <property type="entry name" value="Non-ribosomal peptide synthase"/>
    <property type="match status" value="2"/>
</dbReference>
<keyword evidence="2" id="KW-0596">Phosphopantetheine</keyword>
<dbReference type="PROSITE" id="PS00455">
    <property type="entry name" value="AMP_BINDING"/>
    <property type="match status" value="2"/>
</dbReference>
<dbReference type="Gene3D" id="2.30.38.10">
    <property type="entry name" value="Luciferase, Domain 3"/>
    <property type="match status" value="2"/>
</dbReference>
<proteinExistence type="predicted"/>
<dbReference type="InterPro" id="IPR045851">
    <property type="entry name" value="AMP-bd_C_sf"/>
</dbReference>
<dbReference type="Gene3D" id="3.30.300.30">
    <property type="match status" value="2"/>
</dbReference>
<organism evidence="6">
    <name type="scientific">Micromonospora carbonacea</name>
    <dbReference type="NCBI Taxonomy" id="47853"/>
    <lineage>
        <taxon>Bacteria</taxon>
        <taxon>Bacillati</taxon>
        <taxon>Actinomycetota</taxon>
        <taxon>Actinomycetes</taxon>
        <taxon>Micromonosporales</taxon>
        <taxon>Micromonosporaceae</taxon>
        <taxon>Micromonospora</taxon>
    </lineage>
</organism>
<feature type="compositionally biased region" description="Basic and acidic residues" evidence="4">
    <location>
        <begin position="969"/>
        <end position="983"/>
    </location>
</feature>
<dbReference type="CDD" id="cd19531">
    <property type="entry name" value="LCL_NRPS-like"/>
    <property type="match status" value="2"/>
</dbReference>
<dbReference type="PANTHER" id="PTHR45527:SF1">
    <property type="entry name" value="FATTY ACID SYNTHASE"/>
    <property type="match status" value="1"/>
</dbReference>
<dbReference type="PANTHER" id="PTHR45527">
    <property type="entry name" value="NONRIBOSOMAL PEPTIDE SYNTHETASE"/>
    <property type="match status" value="1"/>
</dbReference>
<sequence length="2146" mass="232814">MTDILETGNQCRLSFEQEQLWFLDQVRSGAQEYLLHWGFRLRGPLDREALTAAFTEIVGRHEILRTRYATVDGQPVQIIDEPAPAEITVVDLSGYPAGEQDQRVREIGEVAVTTPIDLREAAPWRLTVVQLSPSDAILMIVVHHIAFDGPSLGILARELGVLYATYAPGEEPPLEPLEPLELQYADFADWQRTRWSADDAALVRQLDYWRERLAGLKPLELPTDRQRPAVWEPAGDVVAFAVPAPLAARIIAVGRAARVTPFMVFLAAYQLLVSRYANQLDFGVGVSTSGRNRVELEPVIGSLAQTVVLRTDLSGDPTFVELLARVRETALDAFEHKDVPLQRLAAELAPDRDLSRNPLFQVGFAVLNGQGEPLRLPGIEVDWVPTPVLSATFDTSLQMAEEPDGSWIARMTYPTALFDRARVQRMADNYLTLLENLAAAPEKPLRDVPTVTTAEQERLLGWNPTAREATDALLPDLVRAQAEATPDAVAVVSGEVQLTYAELMSRADSVAGFLRTRGVGAETAVGVAMHRGTDVVVALLGTLTAGAVYVPLAPDLPADRLEFMIDNAGIELVLTEAALRQRTPQRTPVVVLDEQWDDIVRAAPPPPVALDAANAAYVMYTSGSTGRPKGVVITHGGIRNRVLWAVDQHQLTSTDRVLQKTTIGFDASVWEFLAPLVSGGCVVMAPQDAHRDTAVMVGALAAYRITVVQLVPSVLRTVVDEPELAACKALRLVCSAGEPLPADLCERLLGVLEVELYNTYGPTECSIDSTARRYERGETEGTVPIGAALPGVDVYVVDSADRLAPIGVPGELCVGGVGLARGYAGRGDLTAERFTPNPFATRPGQRWYRTGDLARWRADGTLEFVGRLDAQVKVRGVRVEPGEVEAALRAHPSVAAAVVTSYRSATGDLELAGYVVPVAGATVEPDELSRFLGTRLPAAMVPAGIIPLVELPSLPNGKVDRSALPAPDSRPRDDDPGHVAPRTETERAVATVMGELIGVERVGVKDDFFTLGGHSLLAIRLAHRLRRRFGLELTVATLFEGRTVERVAAAIDAGTTLDSEPQIVPVPRNGVLPTSFGQQRLWFLDQLEPGSAEYLIPMVYHLTGTLDTTALRHAVEQVSARHEVLRTRYVGDGGIPLQIVDPAGPVVFDVVDLTGAVDAAPRAKAIIDAASARPFDLTQERPLRVTVVHTATDEHLVAITLHHIAFDNWSLGIFLRELNEAYAADLVGTPWPTQPLPVQYADFAAWQRDRLADGTIGNQLEYWRTRLAGLVPVELTPDRPRQPGRDLRGDLLIVDVPQAAGAAVRELGNRTGATFFMVLLAAFDVLLSRYTGRTDIAIGTPVAARTRPESADLIGFFVNNLVVRADLGGDPTFIELIDRVRRTTLEAFANQDVPFEHLVDALQPDRDLSRNPLFQIMFEVQHTTGTSEATLAGCAAAGLGSGVSVAKFDLTLSVMEQPDGRLECWFEYATALFDRSTIERLARQYLRLLGSVSADPHARVSELDLLSADERHAVVHQWPDPDADRLDLLDPPGERHIAVPELFERWAARTPDATAVVFGDERLGFAELNARVNELAHHLRSMGVGPEVVVGSCLERGFEPVVVLLAVLKAGGVYAPFDPEHPPERLRYMLADAGAHLVVTTGKFADRFAGHERPVLVVDDEDRVSGRPSVNPTPVTVPDNLAYIIYTSGSTGRPKGVMISHRSYAHHCRVIADYYGIHPGERVVLLSALTFDVAMDQIAATLTAGATLVVSDPVFWTPSELPPKLEHYGVTIMEITPAYYREMLESGVDRLAGMKLMNVGSDVVTVADAQRWAATGLPGRFLCNYGPTEASVTCMLNPVSGDPAGERSTATLHIGRAVAGTRVYVLDAGMRPLPIGVPGELCIGGVRLARGYHDRPALTAERFVPDPFGTEPGARLYRSGDLVRHRPDGTVEFLGRLDTQVKIRGFRIELAEIEAVLAKHPAVSAAAVVAKDVGPGDKRLVAYLEWPHDTGPDIDELRAYLRESLPSYMIPSAWVTVAALPLSPSKKVNRAALPDPTPSQLDGARGYVAPRDPAEETIAGIWSDILGVDRIGVDDDFFGLGGHSLLATRVLARLRAALAVEVPLRCLFEATTVAELAVVVTDLIAAELDELTDAQMSELLSREGAL</sequence>
<dbReference type="InterPro" id="IPR010071">
    <property type="entry name" value="AA_adenyl_dom"/>
</dbReference>
<dbReference type="FunFam" id="3.40.50.980:FF:000001">
    <property type="entry name" value="Non-ribosomal peptide synthetase"/>
    <property type="match status" value="2"/>
</dbReference>
<dbReference type="Pfam" id="PF00501">
    <property type="entry name" value="AMP-binding"/>
    <property type="match status" value="2"/>
</dbReference>
<dbReference type="Pfam" id="PF13193">
    <property type="entry name" value="AMP-binding_C"/>
    <property type="match status" value="2"/>
</dbReference>
<dbReference type="GO" id="GO:0008610">
    <property type="term" value="P:lipid biosynthetic process"/>
    <property type="evidence" value="ECO:0007669"/>
    <property type="project" value="UniProtKB-ARBA"/>
</dbReference>
<dbReference type="FunFam" id="3.30.300.30:FF:000010">
    <property type="entry name" value="Enterobactin synthetase component F"/>
    <property type="match status" value="1"/>
</dbReference>
<evidence type="ECO:0000259" key="5">
    <source>
        <dbReference type="PROSITE" id="PS50075"/>
    </source>
</evidence>
<dbReference type="GO" id="GO:0043041">
    <property type="term" value="P:amino acid activation for nonribosomal peptide biosynthetic process"/>
    <property type="evidence" value="ECO:0007669"/>
    <property type="project" value="TreeGrafter"/>
</dbReference>
<dbReference type="Gene3D" id="1.10.1200.10">
    <property type="entry name" value="ACP-like"/>
    <property type="match status" value="1"/>
</dbReference>
<dbReference type="InterPro" id="IPR036736">
    <property type="entry name" value="ACP-like_sf"/>
</dbReference>
<evidence type="ECO:0000256" key="1">
    <source>
        <dbReference type="ARBA" id="ARBA00001957"/>
    </source>
</evidence>
<dbReference type="SUPFAM" id="SSF56801">
    <property type="entry name" value="Acetyl-CoA synthetase-like"/>
    <property type="match status" value="2"/>
</dbReference>
<dbReference type="Gene3D" id="3.30.559.30">
    <property type="entry name" value="Nonribosomal peptide synthetase, condensation domain"/>
    <property type="match status" value="2"/>
</dbReference>
<reference evidence="6" key="1">
    <citation type="submission" date="2020-08" db="EMBL/GenBank/DDBJ databases">
        <title>A bifunctional nitrone conjugated secondary metabolite targeting the ribosome.</title>
        <authorList>
            <person name="Limbrick E.M."/>
            <person name="Graf M."/>
            <person name="Derewacz D.K."/>
            <person name="Nguyen F."/>
            <person name="Spraggins J.M."/>
            <person name="Wieland M."/>
            <person name="Ynigez-Gutierrez A.E."/>
            <person name="Reisman B.J."/>
            <person name="Zinshteyn B."/>
            <person name="McCulloch K."/>
            <person name="Iverson T.M."/>
            <person name="Green R."/>
            <person name="Wilson D.N."/>
            <person name="Bachmann B.O."/>
        </authorList>
    </citation>
    <scope>NUCLEOTIDE SEQUENCE</scope>
    <source>
        <strain evidence="6">Africana</strain>
    </source>
</reference>
<dbReference type="FunFam" id="2.30.38.10:FF:000001">
    <property type="entry name" value="Non-ribosomal peptide synthetase PvdI"/>
    <property type="match status" value="2"/>
</dbReference>
<protein>
    <submittedName>
        <fullName evidence="6">Non-ribosomal peptide synthetase</fullName>
    </submittedName>
</protein>
<dbReference type="InterPro" id="IPR020845">
    <property type="entry name" value="AMP-binding_CS"/>
</dbReference>
<accession>A0A7D6CG51</accession>
<dbReference type="SUPFAM" id="SSF52777">
    <property type="entry name" value="CoA-dependent acyltransferases"/>
    <property type="match status" value="4"/>
</dbReference>
<evidence type="ECO:0000256" key="2">
    <source>
        <dbReference type="ARBA" id="ARBA00022450"/>
    </source>
</evidence>
<dbReference type="Pfam" id="PF00550">
    <property type="entry name" value="PP-binding"/>
    <property type="match status" value="2"/>
</dbReference>
<dbReference type="InterPro" id="IPR000873">
    <property type="entry name" value="AMP-dep_synth/lig_dom"/>
</dbReference>
<feature type="domain" description="Carrier" evidence="5">
    <location>
        <begin position="980"/>
        <end position="1055"/>
    </location>
</feature>
<dbReference type="GO" id="GO:0031177">
    <property type="term" value="F:phosphopantetheine binding"/>
    <property type="evidence" value="ECO:0007669"/>
    <property type="project" value="InterPro"/>
</dbReference>
<dbReference type="Gene3D" id="3.40.50.980">
    <property type="match status" value="4"/>
</dbReference>
<dbReference type="GO" id="GO:0072330">
    <property type="term" value="P:monocarboxylic acid biosynthetic process"/>
    <property type="evidence" value="ECO:0007669"/>
    <property type="project" value="UniProtKB-ARBA"/>
</dbReference>
<evidence type="ECO:0000256" key="3">
    <source>
        <dbReference type="ARBA" id="ARBA00022553"/>
    </source>
</evidence>
<dbReference type="InterPro" id="IPR001242">
    <property type="entry name" value="Condensation_dom"/>
</dbReference>
<dbReference type="InterPro" id="IPR025110">
    <property type="entry name" value="AMP-bd_C"/>
</dbReference>
<feature type="region of interest" description="Disordered" evidence="4">
    <location>
        <begin position="957"/>
        <end position="983"/>
    </location>
</feature>
<dbReference type="Gene3D" id="3.40.50.1820">
    <property type="entry name" value="alpha/beta hydrolase"/>
    <property type="match status" value="1"/>
</dbReference>
<dbReference type="InterPro" id="IPR006162">
    <property type="entry name" value="Ppantetheine_attach_site"/>
</dbReference>
<dbReference type="GO" id="GO:0003824">
    <property type="term" value="F:catalytic activity"/>
    <property type="evidence" value="ECO:0007669"/>
    <property type="project" value="InterPro"/>
</dbReference>
<dbReference type="InterPro" id="IPR023213">
    <property type="entry name" value="CAT-like_dom_sf"/>
</dbReference>
<dbReference type="GO" id="GO:0005829">
    <property type="term" value="C:cytosol"/>
    <property type="evidence" value="ECO:0007669"/>
    <property type="project" value="TreeGrafter"/>
</dbReference>
<dbReference type="EMBL" id="CP058905">
    <property type="protein sequence ID" value="QLK00653.1"/>
    <property type="molecule type" value="Genomic_DNA"/>
</dbReference>
<dbReference type="CDD" id="cd05930">
    <property type="entry name" value="A_NRPS"/>
    <property type="match status" value="2"/>
</dbReference>
<feature type="domain" description="Carrier" evidence="5">
    <location>
        <begin position="2049"/>
        <end position="2124"/>
    </location>
</feature>
<dbReference type="Pfam" id="PF00668">
    <property type="entry name" value="Condensation"/>
    <property type="match status" value="2"/>
</dbReference>
<dbReference type="Gene3D" id="3.30.559.10">
    <property type="entry name" value="Chloramphenicol acetyltransferase-like domain"/>
    <property type="match status" value="2"/>
</dbReference>
<dbReference type="PROSITE" id="PS00012">
    <property type="entry name" value="PHOSPHOPANTETHEINE"/>
    <property type="match status" value="2"/>
</dbReference>
<dbReference type="NCBIfam" id="TIGR01733">
    <property type="entry name" value="AA-adenyl-dom"/>
    <property type="match status" value="2"/>
</dbReference>
<keyword evidence="3" id="KW-0597">Phosphoprotein</keyword>
<dbReference type="GO" id="GO:0044550">
    <property type="term" value="P:secondary metabolite biosynthetic process"/>
    <property type="evidence" value="ECO:0007669"/>
    <property type="project" value="UniProtKB-ARBA"/>
</dbReference>
<dbReference type="InterPro" id="IPR029058">
    <property type="entry name" value="AB_hydrolase_fold"/>
</dbReference>
<dbReference type="InterPro" id="IPR020806">
    <property type="entry name" value="PKS_PP-bd"/>
</dbReference>